<evidence type="ECO:0000256" key="7">
    <source>
        <dbReference type="ARBA" id="ARBA00023180"/>
    </source>
</evidence>
<dbReference type="InterPro" id="IPR005199">
    <property type="entry name" value="Glyco_hydro_79"/>
</dbReference>
<dbReference type="GO" id="GO:0005576">
    <property type="term" value="C:extracellular region"/>
    <property type="evidence" value="ECO:0007669"/>
    <property type="project" value="UniProtKB-SubCell"/>
</dbReference>
<evidence type="ECO:0000256" key="5">
    <source>
        <dbReference type="ARBA" id="ARBA00022801"/>
    </source>
</evidence>
<organism evidence="12 13">
    <name type="scientific">Riccia sorocarpa</name>
    <dbReference type="NCBI Taxonomy" id="122646"/>
    <lineage>
        <taxon>Eukaryota</taxon>
        <taxon>Viridiplantae</taxon>
        <taxon>Streptophyta</taxon>
        <taxon>Embryophyta</taxon>
        <taxon>Marchantiophyta</taxon>
        <taxon>Marchantiopsida</taxon>
        <taxon>Marchantiidae</taxon>
        <taxon>Marchantiales</taxon>
        <taxon>Ricciaceae</taxon>
        <taxon>Riccia</taxon>
    </lineage>
</organism>
<dbReference type="Pfam" id="PF03662">
    <property type="entry name" value="Glyco_hydro_79n"/>
    <property type="match status" value="1"/>
</dbReference>
<sequence length="539" mass="59421">MITRLIRLLFLFPLLASISPTTESTKIVDSVVKEASTQLVIDISRTVATVEDYFLCATLDWWPPSKCDYGWCPWGNAGITNLDPENPRLQKALEGLAPFMVRIGGTLQDLVVYEIGNLRPSEPCVPFARNESALFSFTGGCLSMERWDAINQLFMKTGIYAAFGLNALYGRSKSPLEVQVKTPWDSSNAKNFIRYTRDRHYPVIAWELGNELLGTGTGKSVSPELYAEDTKKLRNIIDNVYEGDASKPALVAPDSFFDVGNHFIPRFLRASGTGVVDVITRHIYNLGPGVTDTNVLINKVLDLTTAKREYDKYKSLETLLKDQPKTTAWVGESGGAYNSGHENVTNAFIMAFWYLDQLGTASKYNNQAFCRQSFVGGFYGLLDLDFNPNPDYYGALLWRQLMGKGVFVVDVDEAANDIRAYAHCQRISTPVKGGLTLLVLNYSNQTTYHLNLSLLDSSGSYNIPGQSDVRLEYHMSAPNGDPTSRTVLLNDQPLLVTPSGEIPRLSPVKVDSAAPISLAPLTYAYVVVSHASIPACGAA</sequence>
<dbReference type="Proteomes" id="UP001633002">
    <property type="component" value="Unassembled WGS sequence"/>
</dbReference>
<dbReference type="AlphaFoldDB" id="A0ABD3GN05"/>
<comment type="caution">
    <text evidence="12">The sequence shown here is derived from an EMBL/GenBank/DDBJ whole genome shotgun (WGS) entry which is preliminary data.</text>
</comment>
<keyword evidence="4 11" id="KW-0732">Signal</keyword>
<keyword evidence="8" id="KW-0458">Lysosome</keyword>
<dbReference type="FunFam" id="3.20.20.80:FF:000023">
    <property type="entry name" value="heparanase-like protein 3"/>
    <property type="match status" value="1"/>
</dbReference>
<evidence type="ECO:0000256" key="10">
    <source>
        <dbReference type="ARBA" id="ARBA00055929"/>
    </source>
</evidence>
<feature type="chain" id="PRO_5044827065" description="Heparanase" evidence="11">
    <location>
        <begin position="25"/>
        <end position="539"/>
    </location>
</feature>
<comment type="subcellular location">
    <subcellularLocation>
        <location evidence="9">Lysosome membrane</location>
        <topology evidence="9">Peripheral membrane protein</topology>
    </subcellularLocation>
    <subcellularLocation>
        <location evidence="1">Secreted</location>
    </subcellularLocation>
</comment>
<feature type="signal peptide" evidence="11">
    <location>
        <begin position="1"/>
        <end position="24"/>
    </location>
</feature>
<protein>
    <recommendedName>
        <fullName evidence="14">Heparanase</fullName>
    </recommendedName>
</protein>
<evidence type="ECO:0000313" key="13">
    <source>
        <dbReference type="Proteomes" id="UP001633002"/>
    </source>
</evidence>
<keyword evidence="13" id="KW-1185">Reference proteome</keyword>
<comment type="similarity">
    <text evidence="2">Belongs to the glycosyl hydrolase 79 family.</text>
</comment>
<dbReference type="InterPro" id="IPR017853">
    <property type="entry name" value="GH"/>
</dbReference>
<evidence type="ECO:0000256" key="3">
    <source>
        <dbReference type="ARBA" id="ARBA00022525"/>
    </source>
</evidence>
<dbReference type="EMBL" id="JBJQOH010000007">
    <property type="protein sequence ID" value="KAL3680597.1"/>
    <property type="molecule type" value="Genomic_DNA"/>
</dbReference>
<dbReference type="PANTHER" id="PTHR14363">
    <property type="entry name" value="HEPARANASE-RELATED"/>
    <property type="match status" value="1"/>
</dbReference>
<keyword evidence="3" id="KW-0964">Secreted</keyword>
<evidence type="ECO:0000256" key="2">
    <source>
        <dbReference type="ARBA" id="ARBA00009800"/>
    </source>
</evidence>
<dbReference type="GO" id="GO:0016787">
    <property type="term" value="F:hydrolase activity"/>
    <property type="evidence" value="ECO:0007669"/>
    <property type="project" value="UniProtKB-KW"/>
</dbReference>
<evidence type="ECO:0000313" key="12">
    <source>
        <dbReference type="EMBL" id="KAL3680597.1"/>
    </source>
</evidence>
<gene>
    <name evidence="12" type="ORF">R1sor_023553</name>
</gene>
<comment type="function">
    <text evidence="10">Endoglycosidase which is a cell surface and extracellular matrix-degrading enzyme. Cleaves heparan sulfate proteoglycans (HSPGs) into heparan sulfate side chains and core proteoglycans.</text>
</comment>
<evidence type="ECO:0000256" key="6">
    <source>
        <dbReference type="ARBA" id="ARBA00023136"/>
    </source>
</evidence>
<dbReference type="Gene3D" id="3.20.20.80">
    <property type="entry name" value="Glycosidases"/>
    <property type="match status" value="1"/>
</dbReference>
<keyword evidence="5" id="KW-0378">Hydrolase</keyword>
<evidence type="ECO:0000256" key="8">
    <source>
        <dbReference type="ARBA" id="ARBA00023228"/>
    </source>
</evidence>
<evidence type="ECO:0008006" key="14">
    <source>
        <dbReference type="Google" id="ProtNLM"/>
    </source>
</evidence>
<proteinExistence type="inferred from homology"/>
<dbReference type="SUPFAM" id="SSF51445">
    <property type="entry name" value="(Trans)glycosidases"/>
    <property type="match status" value="1"/>
</dbReference>
<name>A0ABD3GN05_9MARC</name>
<dbReference type="PANTHER" id="PTHR14363:SF17">
    <property type="entry name" value="HEPARANASE-LIKE PROTEIN 3"/>
    <property type="match status" value="1"/>
</dbReference>
<dbReference type="GO" id="GO:0005765">
    <property type="term" value="C:lysosomal membrane"/>
    <property type="evidence" value="ECO:0007669"/>
    <property type="project" value="UniProtKB-SubCell"/>
</dbReference>
<evidence type="ECO:0000256" key="11">
    <source>
        <dbReference type="SAM" id="SignalP"/>
    </source>
</evidence>
<accession>A0ABD3GN05</accession>
<evidence type="ECO:0000256" key="1">
    <source>
        <dbReference type="ARBA" id="ARBA00004613"/>
    </source>
</evidence>
<keyword evidence="7" id="KW-0325">Glycoprotein</keyword>
<keyword evidence="6" id="KW-0472">Membrane</keyword>
<evidence type="ECO:0000256" key="9">
    <source>
        <dbReference type="ARBA" id="ARBA00023765"/>
    </source>
</evidence>
<evidence type="ECO:0000256" key="4">
    <source>
        <dbReference type="ARBA" id="ARBA00022729"/>
    </source>
</evidence>
<reference evidence="12 13" key="1">
    <citation type="submission" date="2024-09" db="EMBL/GenBank/DDBJ databases">
        <title>Chromosome-scale assembly of Riccia sorocarpa.</title>
        <authorList>
            <person name="Paukszto L."/>
        </authorList>
    </citation>
    <scope>NUCLEOTIDE SEQUENCE [LARGE SCALE GENOMIC DNA]</scope>
    <source>
        <strain evidence="12">LP-2024</strain>
        <tissue evidence="12">Aerial parts of the thallus</tissue>
    </source>
</reference>